<sequence length="116" mass="13019">MFAAISFVIMIIRVSGKYNAMLNITITVAEVNSSSSNTKSEIYIKNFCSKLDMKQNRDIFDIIQNVISDITLRNDYNAENQIASVNLSLSTSTVECPYAHDNGDEMNREKEKAVQA</sequence>
<dbReference type="InParanoid" id="A0A1S0TTY0"/>
<feature type="chain" id="PRO_5010327208" evidence="1">
    <location>
        <begin position="17"/>
        <end position="116"/>
    </location>
</feature>
<reference evidence="2" key="1">
    <citation type="submission" date="2012-04" db="EMBL/GenBank/DDBJ databases">
        <title>The Genome Sequence of Loa loa.</title>
        <authorList>
            <consortium name="The Broad Institute Genome Sequencing Platform"/>
            <consortium name="Broad Institute Genome Sequencing Center for Infectious Disease"/>
            <person name="Nutman T.B."/>
            <person name="Fink D.L."/>
            <person name="Russ C."/>
            <person name="Young S."/>
            <person name="Zeng Q."/>
            <person name="Gargeya S."/>
            <person name="Alvarado L."/>
            <person name="Berlin A."/>
            <person name="Chapman S.B."/>
            <person name="Chen Z."/>
            <person name="Freedman E."/>
            <person name="Gellesch M."/>
            <person name="Goldberg J."/>
            <person name="Griggs A."/>
            <person name="Gujja S."/>
            <person name="Heilman E.R."/>
            <person name="Heiman D."/>
            <person name="Howarth C."/>
            <person name="Mehta T."/>
            <person name="Neiman D."/>
            <person name="Pearson M."/>
            <person name="Roberts A."/>
            <person name="Saif S."/>
            <person name="Shea T."/>
            <person name="Shenoy N."/>
            <person name="Sisk P."/>
            <person name="Stolte C."/>
            <person name="Sykes S."/>
            <person name="White J."/>
            <person name="Yandava C."/>
            <person name="Haas B."/>
            <person name="Henn M.R."/>
            <person name="Nusbaum C."/>
            <person name="Birren B."/>
        </authorList>
    </citation>
    <scope>NUCLEOTIDE SEQUENCE [LARGE SCALE GENOMIC DNA]</scope>
</reference>
<evidence type="ECO:0000313" key="2">
    <source>
        <dbReference type="EMBL" id="EFO20051.1"/>
    </source>
</evidence>
<dbReference type="AlphaFoldDB" id="A0A1S0TTY0"/>
<protein>
    <submittedName>
        <fullName evidence="2">Uncharacterized protein</fullName>
    </submittedName>
</protein>
<feature type="signal peptide" evidence="1">
    <location>
        <begin position="1"/>
        <end position="16"/>
    </location>
</feature>
<evidence type="ECO:0000256" key="1">
    <source>
        <dbReference type="SAM" id="SignalP"/>
    </source>
</evidence>
<gene>
    <name evidence="2" type="ORF">LOAG_08440</name>
</gene>
<dbReference type="RefSeq" id="XP_003144020.1">
    <property type="nucleotide sequence ID" value="XM_003143972.1"/>
</dbReference>
<dbReference type="CTD" id="9945867"/>
<proteinExistence type="predicted"/>
<accession>A0A1S0TTY0</accession>
<dbReference type="EMBL" id="JH712066">
    <property type="protein sequence ID" value="EFO20051.1"/>
    <property type="molecule type" value="Genomic_DNA"/>
</dbReference>
<dbReference type="GeneID" id="9945867"/>
<dbReference type="KEGG" id="loa:LOAG_08440"/>
<name>A0A1S0TTY0_LOALO</name>
<organism evidence="2">
    <name type="scientific">Loa loa</name>
    <name type="common">Eye worm</name>
    <name type="synonym">Filaria loa</name>
    <dbReference type="NCBI Taxonomy" id="7209"/>
    <lineage>
        <taxon>Eukaryota</taxon>
        <taxon>Metazoa</taxon>
        <taxon>Ecdysozoa</taxon>
        <taxon>Nematoda</taxon>
        <taxon>Chromadorea</taxon>
        <taxon>Rhabditida</taxon>
        <taxon>Spirurina</taxon>
        <taxon>Spiruromorpha</taxon>
        <taxon>Filarioidea</taxon>
        <taxon>Onchocercidae</taxon>
        <taxon>Loa</taxon>
    </lineage>
</organism>
<keyword evidence="1" id="KW-0732">Signal</keyword>